<reference evidence="1 2" key="1">
    <citation type="submission" date="2024-02" db="EMBL/GenBank/DDBJ databases">
        <title>FIRST GENOME SEQUENCES OF Leishmania (Viannia) shawi, Leishmania (Viannia) lindenbergi AND Leishmania (Viannia) utingensis.</title>
        <authorList>
            <person name="Resadore F."/>
            <person name="Custodio M.G.F."/>
            <person name="Boite M.C."/>
            <person name="Cupolillo E."/>
            <person name="Ferreira G.E.M."/>
        </authorList>
    </citation>
    <scope>NUCLEOTIDE SEQUENCE [LARGE SCALE GENOMIC DNA]</scope>
    <source>
        <strain evidence="1 2">ITUB/BR/1977/M4964</strain>
    </source>
</reference>
<evidence type="ECO:0000313" key="2">
    <source>
        <dbReference type="Proteomes" id="UP001482455"/>
    </source>
</evidence>
<sequence>MFYSPLPTYYFGYDDQGDAQSRRQTREQPPWLDDERIEHVWQQRRLSCTVPNNRVGDILHDIALSHSQAPNGARDNGERVTPSFAHIFIPSESAVQAYHIHSGSVVFGRKIHMGDSPLSSAGLTLFRVVSFARLVACLATSASYHFNGENIGECTAYYYPCA</sequence>
<gene>
    <name evidence="1" type="ORF">Q4I30_004548</name>
</gene>
<comment type="caution">
    <text evidence="1">The sequence shown here is derived from an EMBL/GenBank/DDBJ whole genome shotgun (WGS) entry which is preliminary data.</text>
</comment>
<dbReference type="EMBL" id="JBAMZL010000027">
    <property type="protein sequence ID" value="KAL0503954.1"/>
    <property type="molecule type" value="Genomic_DNA"/>
</dbReference>
<organism evidence="1 2">
    <name type="scientific">Leishmania utingensis</name>
    <dbReference type="NCBI Taxonomy" id="653362"/>
    <lineage>
        <taxon>Eukaryota</taxon>
        <taxon>Discoba</taxon>
        <taxon>Euglenozoa</taxon>
        <taxon>Kinetoplastea</taxon>
        <taxon>Metakinetoplastina</taxon>
        <taxon>Trypanosomatida</taxon>
        <taxon>Trypanosomatidae</taxon>
        <taxon>Leishmaniinae</taxon>
        <taxon>Leishmania</taxon>
    </lineage>
</organism>
<evidence type="ECO:0000313" key="1">
    <source>
        <dbReference type="EMBL" id="KAL0503954.1"/>
    </source>
</evidence>
<name>A0AAW3AFE7_9TRYP</name>
<dbReference type="Proteomes" id="UP001482455">
    <property type="component" value="Unassembled WGS sequence"/>
</dbReference>
<proteinExistence type="predicted"/>
<protein>
    <submittedName>
        <fullName evidence="1">Uncharacterized protein</fullName>
    </submittedName>
</protein>
<dbReference type="AlphaFoldDB" id="A0AAW3AFE7"/>
<keyword evidence="2" id="KW-1185">Reference proteome</keyword>
<accession>A0AAW3AFE7</accession>